<protein>
    <recommendedName>
        <fullName evidence="13">Hexosyltransferase</fullName>
        <ecNumber evidence="13">2.4.1.-</ecNumber>
    </recommendedName>
</protein>
<dbReference type="Gene3D" id="3.90.550.50">
    <property type="match status" value="1"/>
</dbReference>
<evidence type="ECO:0000256" key="8">
    <source>
        <dbReference type="ARBA" id="ARBA00022989"/>
    </source>
</evidence>
<dbReference type="GO" id="GO:0006493">
    <property type="term" value="P:protein O-linked glycosylation"/>
    <property type="evidence" value="ECO:0007669"/>
    <property type="project" value="TreeGrafter"/>
</dbReference>
<dbReference type="GO" id="GO:0016262">
    <property type="term" value="F:protein N-acetylglucosaminyltransferase activity"/>
    <property type="evidence" value="ECO:0007669"/>
    <property type="project" value="TreeGrafter"/>
</dbReference>
<evidence type="ECO:0000256" key="1">
    <source>
        <dbReference type="ARBA" id="ARBA00004323"/>
    </source>
</evidence>
<dbReference type="EMBL" id="JAACNH010003297">
    <property type="protein sequence ID" value="KAG8429741.1"/>
    <property type="molecule type" value="Genomic_DNA"/>
</dbReference>
<comment type="similarity">
    <text evidence="3 13">Belongs to the glycosyltransferase 31 family.</text>
</comment>
<evidence type="ECO:0000256" key="11">
    <source>
        <dbReference type="ARBA" id="ARBA00023136"/>
    </source>
</evidence>
<dbReference type="GO" id="GO:0030311">
    <property type="term" value="P:poly-N-acetyllactosamine biosynthetic process"/>
    <property type="evidence" value="ECO:0007669"/>
    <property type="project" value="TreeGrafter"/>
</dbReference>
<evidence type="ECO:0000256" key="5">
    <source>
        <dbReference type="ARBA" id="ARBA00022679"/>
    </source>
</evidence>
<dbReference type="PANTHER" id="PTHR11214">
    <property type="entry name" value="BETA-1,3-N-ACETYLGLUCOSAMINYLTRANSFERASE"/>
    <property type="match status" value="1"/>
</dbReference>
<evidence type="ECO:0000256" key="6">
    <source>
        <dbReference type="ARBA" id="ARBA00022692"/>
    </source>
</evidence>
<keyword evidence="10" id="KW-0443">Lipid metabolism</keyword>
<gene>
    <name evidence="14" type="ORF">GDO86_019340</name>
</gene>
<comment type="pathway">
    <text evidence="2">Protein modification; protein glycosylation.</text>
</comment>
<sequence length="349" mass="40236">MRHYLATLITINICMVFVFFIALIIWEPEFKRLSARFHHPTMLDISTTITPNVIRESVTLHDTAFTYQLNMSTFQAEFPFLQNYKCSLKLSPRKVPEEVVSMKLLILAIKSHPSSGSRRDALRRTWANEREINGYKTWPLFLLANTQVVGHMELVKYENQMFGDILQWDFNEEHHNLSLKEHCFLEWLNNWLPGVAFVFKGDDDIYVNPHGLVQYIEEHGCSPRTLHGALQRHSVAMRYGKYKVSVDLFPNPKYPYFLSGGGFLIPGQAVGPLYAASRRLPVFPLDDVYLGFMAAAANLTFRNEDEFHVFGLKYEVCVFKRALVVHGIGPEELIRIWTEVKSATCTGKR</sequence>
<organism evidence="14 15">
    <name type="scientific">Hymenochirus boettgeri</name>
    <name type="common">Congo dwarf clawed frog</name>
    <dbReference type="NCBI Taxonomy" id="247094"/>
    <lineage>
        <taxon>Eukaryota</taxon>
        <taxon>Metazoa</taxon>
        <taxon>Chordata</taxon>
        <taxon>Craniata</taxon>
        <taxon>Vertebrata</taxon>
        <taxon>Euteleostomi</taxon>
        <taxon>Amphibia</taxon>
        <taxon>Batrachia</taxon>
        <taxon>Anura</taxon>
        <taxon>Pipoidea</taxon>
        <taxon>Pipidae</taxon>
        <taxon>Pipinae</taxon>
        <taxon>Hymenochirus</taxon>
    </lineage>
</organism>
<dbReference type="Pfam" id="PF01762">
    <property type="entry name" value="Galactosyl_T"/>
    <property type="match status" value="1"/>
</dbReference>
<name>A0A8T2IGP4_9PIPI</name>
<dbReference type="FunFam" id="3.90.550.50:FF:000001">
    <property type="entry name" value="Hexosyltransferase"/>
    <property type="match status" value="1"/>
</dbReference>
<keyword evidence="9 13" id="KW-0333">Golgi apparatus</keyword>
<dbReference type="EC" id="2.4.1.-" evidence="13"/>
<evidence type="ECO:0000313" key="15">
    <source>
        <dbReference type="Proteomes" id="UP000812440"/>
    </source>
</evidence>
<proteinExistence type="inferred from homology"/>
<comment type="caution">
    <text evidence="14">The sequence shown here is derived from an EMBL/GenBank/DDBJ whole genome shotgun (WGS) entry which is preliminary data.</text>
</comment>
<evidence type="ECO:0000256" key="4">
    <source>
        <dbReference type="ARBA" id="ARBA00022676"/>
    </source>
</evidence>
<evidence type="ECO:0000256" key="7">
    <source>
        <dbReference type="ARBA" id="ARBA00022968"/>
    </source>
</evidence>
<evidence type="ECO:0000256" key="9">
    <source>
        <dbReference type="ARBA" id="ARBA00023034"/>
    </source>
</evidence>
<evidence type="ECO:0000256" key="2">
    <source>
        <dbReference type="ARBA" id="ARBA00004922"/>
    </source>
</evidence>
<evidence type="ECO:0000256" key="13">
    <source>
        <dbReference type="RuleBase" id="RU363063"/>
    </source>
</evidence>
<dbReference type="AlphaFoldDB" id="A0A8T2IGP4"/>
<dbReference type="Proteomes" id="UP000812440">
    <property type="component" value="Unassembled WGS sequence"/>
</dbReference>
<dbReference type="GO" id="GO:0000139">
    <property type="term" value="C:Golgi membrane"/>
    <property type="evidence" value="ECO:0007669"/>
    <property type="project" value="UniProtKB-SubCell"/>
</dbReference>
<keyword evidence="11 13" id="KW-0472">Membrane</keyword>
<evidence type="ECO:0000256" key="12">
    <source>
        <dbReference type="ARBA" id="ARBA00023180"/>
    </source>
</evidence>
<keyword evidence="15" id="KW-1185">Reference proteome</keyword>
<evidence type="ECO:0000313" key="14">
    <source>
        <dbReference type="EMBL" id="KAG8429741.1"/>
    </source>
</evidence>
<dbReference type="OrthoDB" id="5957813at2759"/>
<keyword evidence="6 13" id="KW-0812">Transmembrane</keyword>
<keyword evidence="12" id="KW-0325">Glycoprotein</keyword>
<evidence type="ECO:0000256" key="10">
    <source>
        <dbReference type="ARBA" id="ARBA00023098"/>
    </source>
</evidence>
<comment type="subcellular location">
    <subcellularLocation>
        <location evidence="1 13">Golgi apparatus membrane</location>
        <topology evidence="1 13">Single-pass type II membrane protein</topology>
    </subcellularLocation>
</comment>
<keyword evidence="8 13" id="KW-1133">Transmembrane helix</keyword>
<dbReference type="PANTHER" id="PTHR11214:SF387">
    <property type="entry name" value="HEXOSYLTRANSFERASE"/>
    <property type="match status" value="1"/>
</dbReference>
<evidence type="ECO:0000256" key="3">
    <source>
        <dbReference type="ARBA" id="ARBA00008661"/>
    </source>
</evidence>
<keyword evidence="4 13" id="KW-0328">Glycosyltransferase</keyword>
<feature type="transmembrane region" description="Helical" evidence="13">
    <location>
        <begin position="6"/>
        <end position="26"/>
    </location>
</feature>
<keyword evidence="7 13" id="KW-0735">Signal-anchor</keyword>
<accession>A0A8T2IGP4</accession>
<reference evidence="14" key="1">
    <citation type="thesis" date="2020" institute="ProQuest LLC" country="789 East Eisenhower Parkway, Ann Arbor, MI, USA">
        <title>Comparative Genomics and Chromosome Evolution.</title>
        <authorList>
            <person name="Mudd A.B."/>
        </authorList>
    </citation>
    <scope>NUCLEOTIDE SEQUENCE</scope>
    <source>
        <strain evidence="14">Female2</strain>
        <tissue evidence="14">Blood</tissue>
    </source>
</reference>
<keyword evidence="5" id="KW-0808">Transferase</keyword>
<dbReference type="InterPro" id="IPR002659">
    <property type="entry name" value="Glyco_trans_31"/>
</dbReference>
<dbReference type="GO" id="GO:0006629">
    <property type="term" value="P:lipid metabolic process"/>
    <property type="evidence" value="ECO:0007669"/>
    <property type="project" value="UniProtKB-KW"/>
</dbReference>